<organism evidence="1">
    <name type="scientific">Arcella intermedia</name>
    <dbReference type="NCBI Taxonomy" id="1963864"/>
    <lineage>
        <taxon>Eukaryota</taxon>
        <taxon>Amoebozoa</taxon>
        <taxon>Tubulinea</taxon>
        <taxon>Elardia</taxon>
        <taxon>Arcellinida</taxon>
        <taxon>Sphaerothecina</taxon>
        <taxon>Arcellidae</taxon>
        <taxon>Arcella</taxon>
    </lineage>
</organism>
<accession>A0A6B2LHR6</accession>
<protein>
    <submittedName>
        <fullName evidence="1">Uncharacterized protein</fullName>
    </submittedName>
</protein>
<name>A0A6B2LHR6_9EUKA</name>
<reference evidence="1" key="1">
    <citation type="journal article" date="2020" name="J. Eukaryot. Microbiol.">
        <title>De novo Sequencing, Assembly and Annotation of the Transcriptome for the Free-Living Testate Amoeba Arcella intermedia.</title>
        <authorList>
            <person name="Ribeiro G.M."/>
            <person name="Porfirio-Sousa A.L."/>
            <person name="Maurer-Alcala X.X."/>
            <person name="Katz L.A."/>
            <person name="Lahr D.J.G."/>
        </authorList>
    </citation>
    <scope>NUCLEOTIDE SEQUENCE</scope>
</reference>
<evidence type="ECO:0000313" key="1">
    <source>
        <dbReference type="EMBL" id="NDV36350.1"/>
    </source>
</evidence>
<sequence>MSIIHELRECDYLEAPALQLWQHYLQCCYGPRPVVQYQYVPRGRLPQQVIGIHPRGPHHRVVGVHAPQGHRVAHPLDAVDHPFVVEPRPGAEPPSARGPWEGEEGLRLLDVLAERGRVEPHRRDVLVPVVPELVPLPHQLLEELPLRVAPLHKAPNHKESRLGLVFPQQLRNPARVDGGGVVDGEAYHVPLAGLVPEEDLVLREGGEHIDEGVRGHVGCV</sequence>
<dbReference type="AlphaFoldDB" id="A0A6B2LHR6"/>
<dbReference type="EMBL" id="GIBP01007381">
    <property type="protein sequence ID" value="NDV36350.1"/>
    <property type="molecule type" value="Transcribed_RNA"/>
</dbReference>
<proteinExistence type="predicted"/>